<accession>A0ACC1QJZ8</accession>
<dbReference type="Proteomes" id="UP001148737">
    <property type="component" value="Unassembled WGS sequence"/>
</dbReference>
<proteinExistence type="predicted"/>
<name>A0ACC1QJZ8_9HYPO</name>
<evidence type="ECO:0000313" key="1">
    <source>
        <dbReference type="EMBL" id="KAJ3476889.1"/>
    </source>
</evidence>
<organism evidence="1 2">
    <name type="scientific">Lecanicillium saksenae</name>
    <dbReference type="NCBI Taxonomy" id="468837"/>
    <lineage>
        <taxon>Eukaryota</taxon>
        <taxon>Fungi</taxon>
        <taxon>Dikarya</taxon>
        <taxon>Ascomycota</taxon>
        <taxon>Pezizomycotina</taxon>
        <taxon>Sordariomycetes</taxon>
        <taxon>Hypocreomycetidae</taxon>
        <taxon>Hypocreales</taxon>
        <taxon>Cordycipitaceae</taxon>
        <taxon>Lecanicillium</taxon>
    </lineage>
</organism>
<comment type="caution">
    <text evidence="1">The sequence shown here is derived from an EMBL/GenBank/DDBJ whole genome shotgun (WGS) entry which is preliminary data.</text>
</comment>
<reference evidence="1" key="1">
    <citation type="submission" date="2022-07" db="EMBL/GenBank/DDBJ databases">
        <title>Genome Sequence of Lecanicillium saksenae.</title>
        <authorList>
            <person name="Buettner E."/>
        </authorList>
    </citation>
    <scope>NUCLEOTIDE SEQUENCE</scope>
    <source>
        <strain evidence="1">VT-O1</strain>
    </source>
</reference>
<protein>
    <submittedName>
        <fullName evidence="1">Uncharacterized protein</fullName>
    </submittedName>
</protein>
<dbReference type="EMBL" id="JANAKD010001731">
    <property type="protein sequence ID" value="KAJ3476889.1"/>
    <property type="molecule type" value="Genomic_DNA"/>
</dbReference>
<evidence type="ECO:0000313" key="2">
    <source>
        <dbReference type="Proteomes" id="UP001148737"/>
    </source>
</evidence>
<sequence>MSDNIQRAVTRSPFAVYCGFRRVGAPALRPVANKSKPSDRATLLNQDHGAALSTLIRDILSKHGIPEGNSSNDPHGFHFEIADRQYPHRFYFDDEFADSRIASRLTVYVTAPWTDDSPTVWCKAVKALKTQVDGYLGESEWGYFDMDVEMAAFEPTAERARTGVAEGEEVSDRDWDYVREKVTAILHSFEASKFEWNCVHLSSNKTPARVFIGMSMDCDQMAIDRLLRPAVERFLDSTSLGWSLCIEKHRSWP</sequence>
<gene>
    <name evidence="1" type="ORF">NLG97_g8987</name>
</gene>
<keyword evidence="2" id="KW-1185">Reference proteome</keyword>